<accession>A0AAD5L5S8</accession>
<feature type="compositionally biased region" description="Gly residues" evidence="1">
    <location>
        <begin position="93"/>
        <end position="105"/>
    </location>
</feature>
<protein>
    <submittedName>
        <fullName evidence="3">Uncharacterized protein</fullName>
    </submittedName>
</protein>
<evidence type="ECO:0000313" key="3">
    <source>
        <dbReference type="EMBL" id="KAI9551553.1"/>
    </source>
</evidence>
<organism evidence="3 4">
    <name type="scientific">Daphnia sinensis</name>
    <dbReference type="NCBI Taxonomy" id="1820382"/>
    <lineage>
        <taxon>Eukaryota</taxon>
        <taxon>Metazoa</taxon>
        <taxon>Ecdysozoa</taxon>
        <taxon>Arthropoda</taxon>
        <taxon>Crustacea</taxon>
        <taxon>Branchiopoda</taxon>
        <taxon>Diplostraca</taxon>
        <taxon>Cladocera</taxon>
        <taxon>Anomopoda</taxon>
        <taxon>Daphniidae</taxon>
        <taxon>Daphnia</taxon>
        <taxon>Daphnia similis group</taxon>
    </lineage>
</organism>
<feature type="signal peptide" evidence="2">
    <location>
        <begin position="1"/>
        <end position="17"/>
    </location>
</feature>
<dbReference type="AlphaFoldDB" id="A0AAD5L5S8"/>
<proteinExistence type="predicted"/>
<dbReference type="PANTHER" id="PTHR35388:SF2">
    <property type="entry name" value="SURP MOTIF DOMAIN-CONTAINING PROTEIN"/>
    <property type="match status" value="1"/>
</dbReference>
<feature type="region of interest" description="Disordered" evidence="1">
    <location>
        <begin position="86"/>
        <end position="105"/>
    </location>
</feature>
<reference evidence="3 4" key="1">
    <citation type="submission" date="2022-05" db="EMBL/GenBank/DDBJ databases">
        <title>A multi-omics perspective on studying reproductive biology in Daphnia sinensis.</title>
        <authorList>
            <person name="Jia J."/>
        </authorList>
    </citation>
    <scope>NUCLEOTIDE SEQUENCE [LARGE SCALE GENOMIC DNA]</scope>
    <source>
        <strain evidence="3 4">WSL</strain>
    </source>
</reference>
<evidence type="ECO:0000256" key="2">
    <source>
        <dbReference type="SAM" id="SignalP"/>
    </source>
</evidence>
<keyword evidence="4" id="KW-1185">Reference proteome</keyword>
<dbReference type="Proteomes" id="UP000820818">
    <property type="component" value="Linkage Group LG10"/>
</dbReference>
<dbReference type="PANTHER" id="PTHR35388">
    <property type="match status" value="1"/>
</dbReference>
<dbReference type="EMBL" id="WJBH02000010">
    <property type="protein sequence ID" value="KAI9551553.1"/>
    <property type="molecule type" value="Genomic_DNA"/>
</dbReference>
<keyword evidence="2" id="KW-0732">Signal</keyword>
<sequence>MNKVAFILALMVAVAVAMPQRPFRPRPVGFQQPGFGGFNNFGGSGTGAGAGTGSAGPGGVSASGVGISSAQNGGFGTGSGSGSAFIGPFGQAGATGQGTGSSFGK</sequence>
<gene>
    <name evidence="3" type="ORF">GHT06_021886</name>
</gene>
<evidence type="ECO:0000313" key="4">
    <source>
        <dbReference type="Proteomes" id="UP000820818"/>
    </source>
</evidence>
<comment type="caution">
    <text evidence="3">The sequence shown here is derived from an EMBL/GenBank/DDBJ whole genome shotgun (WGS) entry which is preliminary data.</text>
</comment>
<feature type="chain" id="PRO_5042123472" evidence="2">
    <location>
        <begin position="18"/>
        <end position="105"/>
    </location>
</feature>
<name>A0AAD5L5S8_9CRUS</name>
<evidence type="ECO:0000256" key="1">
    <source>
        <dbReference type="SAM" id="MobiDB-lite"/>
    </source>
</evidence>